<dbReference type="InterPro" id="IPR019734">
    <property type="entry name" value="TPR_rpt"/>
</dbReference>
<evidence type="ECO:0000313" key="4">
    <source>
        <dbReference type="EMBL" id="KAH0542520.1"/>
    </source>
</evidence>
<dbReference type="InterPro" id="IPR056681">
    <property type="entry name" value="DUF7779"/>
</dbReference>
<dbReference type="PRINTS" id="PR00381">
    <property type="entry name" value="KINESINLIGHT"/>
</dbReference>
<dbReference type="SMART" id="SM00028">
    <property type="entry name" value="TPR"/>
    <property type="match status" value="7"/>
</dbReference>
<dbReference type="Gene3D" id="3.40.50.300">
    <property type="entry name" value="P-loop containing nucleotide triphosphate hydrolases"/>
    <property type="match status" value="1"/>
</dbReference>
<dbReference type="NCBIfam" id="NF040586">
    <property type="entry name" value="FxSxx_TPR"/>
    <property type="match status" value="1"/>
</dbReference>
<keyword evidence="1" id="KW-0802">TPR repeat</keyword>
<feature type="repeat" description="TPR" evidence="1">
    <location>
        <begin position="653"/>
        <end position="686"/>
    </location>
</feature>
<evidence type="ECO:0000259" key="2">
    <source>
        <dbReference type="Pfam" id="PF17107"/>
    </source>
</evidence>
<evidence type="ECO:0000256" key="1">
    <source>
        <dbReference type="PROSITE-ProRule" id="PRU00339"/>
    </source>
</evidence>
<dbReference type="AlphaFoldDB" id="A0A9P8I802"/>
<dbReference type="Pfam" id="PF17107">
    <property type="entry name" value="SesA"/>
    <property type="match status" value="1"/>
</dbReference>
<dbReference type="SUPFAM" id="SSF52540">
    <property type="entry name" value="P-loop containing nucleoside triphosphate hydrolases"/>
    <property type="match status" value="1"/>
</dbReference>
<dbReference type="EMBL" id="JAGHQL010000052">
    <property type="protein sequence ID" value="KAH0542520.1"/>
    <property type="molecule type" value="Genomic_DNA"/>
</dbReference>
<evidence type="ECO:0000259" key="3">
    <source>
        <dbReference type="Pfam" id="PF25000"/>
    </source>
</evidence>
<dbReference type="PANTHER" id="PTHR46082">
    <property type="entry name" value="ATP/GTP-BINDING PROTEIN-RELATED"/>
    <property type="match status" value="1"/>
</dbReference>
<dbReference type="InterPro" id="IPR031352">
    <property type="entry name" value="SesA"/>
</dbReference>
<dbReference type="PROSITE" id="PS50005">
    <property type="entry name" value="TPR"/>
    <property type="match status" value="1"/>
</dbReference>
<dbReference type="InterPro" id="IPR011990">
    <property type="entry name" value="TPR-like_helical_dom_sf"/>
</dbReference>
<evidence type="ECO:0008006" key="6">
    <source>
        <dbReference type="Google" id="ProtNLM"/>
    </source>
</evidence>
<dbReference type="InterPro" id="IPR027417">
    <property type="entry name" value="P-loop_NTPase"/>
</dbReference>
<proteinExistence type="predicted"/>
<sequence>MAELIAAGAAVGLASSFITFSDAAWRVVKRIKEYGDRTKDVPAVIKHIRAQLPVLIDKMAELKEESEDGSLIILPQSALAMAVKKCAEQINDLDDLTLKMCLEEGDTKFKALRKTLFSVHYEREVSKAWAELEGYKTTFILHFTKIKAPVGKLESLQSTKPIFMVPFEKDLKFVGRSDIMTKIDQKFRVQSRVALRGIDGVGKTQIAIEYCYGYRERHPNAHVFWVHASSIARFDQAYRDIARKLNLPGYGDLKANTLQLISEWLSCEDHGMWLMVLDNADDERTFFSSDPQVSSPETEQQASFIRYVPRSPKGSIIVTTRNARVGDALADGEESIVVLPLVRQDAERLLQSKLPQGYETGKENTANLLDTLGYLPLAITQAAAFISANRSDLAEYIETLQTSDSDLIDRLSRHHHDPRRDYDVSSSVIRTWALSFNQIRKQEPRAAQMLSLMAVLDRHGIPKSLLRRENEQRTEFTTALGTLQAFSLIEAERGGEAFVMHRLVQLSIRNWLELQSMREMYQEEAVELLSEEFPSGEHGNWKICETLLLHAQVVLGYQYSSKSSLLHRATLSYNAAWYEWQQGRYETAYKSCVEAHDAHQILLGESSHETLASLELLALVLSSQGNYEAARKMNQRVLELREKVLGKEHPNTLASMSNLASVLDSQGKYEAAEEMNQRALELEENVLGKEHPDTLTSMSNLASVLSSQGKYEAAEEMNRRVLELSEKVLGKEHPDTLTSMNNLALVLNSQGKYEAAEEMNRQALELRKKVLGKEHPDTLTSMSNLALVLNSQGKYEADEEMNRRVLELSEKVLGKEHPDTLTSMNNLALVLNSQGKYQAAEEMNRQALELREKVLGKEHPDTLASMSLALVLSSKGKHEAAQEMKR</sequence>
<organism evidence="4 5">
    <name type="scientific">Glutinoglossum americanum</name>
    <dbReference type="NCBI Taxonomy" id="1670608"/>
    <lineage>
        <taxon>Eukaryota</taxon>
        <taxon>Fungi</taxon>
        <taxon>Dikarya</taxon>
        <taxon>Ascomycota</taxon>
        <taxon>Pezizomycotina</taxon>
        <taxon>Geoglossomycetes</taxon>
        <taxon>Geoglossales</taxon>
        <taxon>Geoglossaceae</taxon>
        <taxon>Glutinoglossum</taxon>
    </lineage>
</organism>
<dbReference type="Pfam" id="PF25000">
    <property type="entry name" value="DUF7779"/>
    <property type="match status" value="1"/>
</dbReference>
<reference evidence="4" key="1">
    <citation type="submission" date="2021-03" db="EMBL/GenBank/DDBJ databases">
        <title>Comparative genomics and phylogenomic investigation of the class Geoglossomycetes provide insights into ecological specialization and systematics.</title>
        <authorList>
            <person name="Melie T."/>
            <person name="Pirro S."/>
            <person name="Miller A.N."/>
            <person name="Quandt A."/>
        </authorList>
    </citation>
    <scope>NUCLEOTIDE SEQUENCE</scope>
    <source>
        <strain evidence="4">GBOQ0MN5Z8</strain>
    </source>
</reference>
<dbReference type="Pfam" id="PF13424">
    <property type="entry name" value="TPR_12"/>
    <property type="match status" value="3"/>
</dbReference>
<dbReference type="PANTHER" id="PTHR46082:SF6">
    <property type="entry name" value="AAA+ ATPASE DOMAIN-CONTAINING PROTEIN-RELATED"/>
    <property type="match status" value="1"/>
</dbReference>
<dbReference type="Proteomes" id="UP000698800">
    <property type="component" value="Unassembled WGS sequence"/>
</dbReference>
<protein>
    <recommendedName>
        <fullName evidence="6">Kinesin light chain</fullName>
    </recommendedName>
</protein>
<dbReference type="SUPFAM" id="SSF48452">
    <property type="entry name" value="TPR-like"/>
    <property type="match status" value="3"/>
</dbReference>
<feature type="domain" description="DUF7779" evidence="3">
    <location>
        <begin position="439"/>
        <end position="512"/>
    </location>
</feature>
<comment type="caution">
    <text evidence="4">The sequence shown here is derived from an EMBL/GenBank/DDBJ whole genome shotgun (WGS) entry which is preliminary data.</text>
</comment>
<gene>
    <name evidence="4" type="ORF">FGG08_003116</name>
</gene>
<evidence type="ECO:0000313" key="5">
    <source>
        <dbReference type="Proteomes" id="UP000698800"/>
    </source>
</evidence>
<dbReference type="OrthoDB" id="1658288at2759"/>
<dbReference type="InterPro" id="IPR053137">
    <property type="entry name" value="NLR-like"/>
</dbReference>
<keyword evidence="5" id="KW-1185">Reference proteome</keyword>
<accession>A0A9P8I802</accession>
<dbReference type="Gene3D" id="1.25.40.10">
    <property type="entry name" value="Tetratricopeptide repeat domain"/>
    <property type="match status" value="2"/>
</dbReference>
<name>A0A9P8I802_9PEZI</name>
<feature type="domain" description="NACHT-NTPase and P-loop NTPases N-terminal" evidence="2">
    <location>
        <begin position="15"/>
        <end position="126"/>
    </location>
</feature>